<keyword evidence="2 3" id="KW-0040">ANK repeat</keyword>
<gene>
    <name evidence="4" type="ORF">CALMAC_LOCUS17062</name>
</gene>
<dbReference type="PROSITE" id="PS50297">
    <property type="entry name" value="ANK_REP_REGION"/>
    <property type="match status" value="1"/>
</dbReference>
<reference evidence="4 5" key="1">
    <citation type="submission" date="2019-01" db="EMBL/GenBank/DDBJ databases">
        <authorList>
            <person name="Sayadi A."/>
        </authorList>
    </citation>
    <scope>NUCLEOTIDE SEQUENCE [LARGE SCALE GENOMIC DNA]</scope>
</reference>
<dbReference type="SUPFAM" id="SSF48403">
    <property type="entry name" value="Ankyrin repeat"/>
    <property type="match status" value="1"/>
</dbReference>
<dbReference type="InterPro" id="IPR036770">
    <property type="entry name" value="Ankyrin_rpt-contain_sf"/>
</dbReference>
<dbReference type="EMBL" id="CAACVG010011774">
    <property type="protein sequence ID" value="VEN58812.1"/>
    <property type="molecule type" value="Genomic_DNA"/>
</dbReference>
<dbReference type="InterPro" id="IPR002110">
    <property type="entry name" value="Ankyrin_rpt"/>
</dbReference>
<organism evidence="4 5">
    <name type="scientific">Callosobruchus maculatus</name>
    <name type="common">Southern cowpea weevil</name>
    <name type="synonym">Pulse bruchid</name>
    <dbReference type="NCBI Taxonomy" id="64391"/>
    <lineage>
        <taxon>Eukaryota</taxon>
        <taxon>Metazoa</taxon>
        <taxon>Ecdysozoa</taxon>
        <taxon>Arthropoda</taxon>
        <taxon>Hexapoda</taxon>
        <taxon>Insecta</taxon>
        <taxon>Pterygota</taxon>
        <taxon>Neoptera</taxon>
        <taxon>Endopterygota</taxon>
        <taxon>Coleoptera</taxon>
        <taxon>Polyphaga</taxon>
        <taxon>Cucujiformia</taxon>
        <taxon>Chrysomeloidea</taxon>
        <taxon>Chrysomelidae</taxon>
        <taxon>Bruchinae</taxon>
        <taxon>Bruchini</taxon>
        <taxon>Callosobruchus</taxon>
    </lineage>
</organism>
<dbReference type="OrthoDB" id="19174at2759"/>
<evidence type="ECO:0008006" key="6">
    <source>
        <dbReference type="Google" id="ProtNLM"/>
    </source>
</evidence>
<evidence type="ECO:0000313" key="4">
    <source>
        <dbReference type="EMBL" id="VEN58812.1"/>
    </source>
</evidence>
<dbReference type="AlphaFoldDB" id="A0A653DF38"/>
<evidence type="ECO:0000313" key="5">
    <source>
        <dbReference type="Proteomes" id="UP000410492"/>
    </source>
</evidence>
<dbReference type="Pfam" id="PF12796">
    <property type="entry name" value="Ank_2"/>
    <property type="match status" value="1"/>
</dbReference>
<name>A0A653DF38_CALMS</name>
<dbReference type="Proteomes" id="UP000410492">
    <property type="component" value="Unassembled WGS sequence"/>
</dbReference>
<evidence type="ECO:0000256" key="3">
    <source>
        <dbReference type="PROSITE-ProRule" id="PRU00023"/>
    </source>
</evidence>
<feature type="repeat" description="ANK" evidence="3">
    <location>
        <begin position="61"/>
        <end position="93"/>
    </location>
</feature>
<accession>A0A653DF38</accession>
<keyword evidence="5" id="KW-1185">Reference proteome</keyword>
<dbReference type="Pfam" id="PF00023">
    <property type="entry name" value="Ank"/>
    <property type="match status" value="1"/>
</dbReference>
<dbReference type="Gene3D" id="1.25.40.20">
    <property type="entry name" value="Ankyrin repeat-containing domain"/>
    <property type="match status" value="1"/>
</dbReference>
<dbReference type="PROSITE" id="PS50088">
    <property type="entry name" value="ANK_REPEAT"/>
    <property type="match status" value="2"/>
</dbReference>
<evidence type="ECO:0000256" key="2">
    <source>
        <dbReference type="ARBA" id="ARBA00023043"/>
    </source>
</evidence>
<keyword evidence="1" id="KW-0677">Repeat</keyword>
<dbReference type="PANTHER" id="PTHR24198">
    <property type="entry name" value="ANKYRIN REPEAT AND PROTEIN KINASE DOMAIN-CONTAINING PROTEIN"/>
    <property type="match status" value="1"/>
</dbReference>
<protein>
    <recommendedName>
        <fullName evidence="6">Ankyrin repeat domain-containing protein 49</fullName>
    </recommendedName>
</protein>
<feature type="repeat" description="ANK" evidence="3">
    <location>
        <begin position="98"/>
        <end position="126"/>
    </location>
</feature>
<dbReference type="SMART" id="SM00248">
    <property type="entry name" value="ANK"/>
    <property type="match status" value="3"/>
</dbReference>
<sequence>MNDDRFLVSGWDDDTQDIDETRNPTDELEKRILDACENGRLEEVQKILESRPDLVGARDKDGYTPLHRACYSNSIEVVKYLIEFGADIGAKTEVQWQPLHSCCQWNHKECAWLLIQNGADVNAQSEGSQTPLHIAASHGANYETVQLLLNHPYIDASIKNNSGETAADLAKRGSKYYNIFEVVDPLLDYKNLEMLK</sequence>
<dbReference type="PRINTS" id="PR01415">
    <property type="entry name" value="ANKYRIN"/>
</dbReference>
<evidence type="ECO:0000256" key="1">
    <source>
        <dbReference type="ARBA" id="ARBA00022737"/>
    </source>
</evidence>
<proteinExistence type="predicted"/>
<dbReference type="PANTHER" id="PTHR24198:SF165">
    <property type="entry name" value="ANKYRIN REPEAT-CONTAINING PROTEIN-RELATED"/>
    <property type="match status" value="1"/>
</dbReference>